<evidence type="ECO:0000313" key="2">
    <source>
        <dbReference type="Proteomes" id="UP001626550"/>
    </source>
</evidence>
<gene>
    <name evidence="1" type="ORF">Ciccas_002463</name>
</gene>
<keyword evidence="2" id="KW-1185">Reference proteome</keyword>
<proteinExistence type="predicted"/>
<dbReference type="Gene3D" id="2.10.25.10">
    <property type="entry name" value="Laminin"/>
    <property type="match status" value="1"/>
</dbReference>
<dbReference type="EMBL" id="JBJKFK010000194">
    <property type="protein sequence ID" value="KAL3318872.1"/>
    <property type="molecule type" value="Genomic_DNA"/>
</dbReference>
<dbReference type="Proteomes" id="UP001626550">
    <property type="component" value="Unassembled WGS sequence"/>
</dbReference>
<accession>A0ABD2QH66</accession>
<sequence length="332" mass="36582">MNGGCSHFCHALPQLVSQRTGDLAPFYCSCPLGLVMAADQRNCVESSLYVVASVLGQGLKMLRLSSAEGFAKLGLGNVSTKEMHSVLETFDARAQSAVETLLHPESSLFLSNLMLPKGLPQEDPSGGRLKDSKNMNAFTFDLVRSLIYWSDLEVPNCILRAFWNDTGRILVTCYEKSDQVTGLDYEWNSSLLLVTVENGPEKRSRVELLDMKYFMQNGLWMPVPSLSLDSFPNLDLFSCVDQHRLILAKSGPGQKLRQAVVSSFSGFVLRSHCIATNKAMRFVILTAFDVAGRFSGCGNRSMRRVSLLRAAISTADQMPALYFGLAVANLPF</sequence>
<dbReference type="AlphaFoldDB" id="A0ABD2QH66"/>
<protein>
    <submittedName>
        <fullName evidence="1">Uncharacterized protein</fullName>
    </submittedName>
</protein>
<evidence type="ECO:0000313" key="1">
    <source>
        <dbReference type="EMBL" id="KAL3318872.1"/>
    </source>
</evidence>
<organism evidence="1 2">
    <name type="scientific">Cichlidogyrus casuarinus</name>
    <dbReference type="NCBI Taxonomy" id="1844966"/>
    <lineage>
        <taxon>Eukaryota</taxon>
        <taxon>Metazoa</taxon>
        <taxon>Spiralia</taxon>
        <taxon>Lophotrochozoa</taxon>
        <taxon>Platyhelminthes</taxon>
        <taxon>Monogenea</taxon>
        <taxon>Monopisthocotylea</taxon>
        <taxon>Dactylogyridea</taxon>
        <taxon>Ancyrocephalidae</taxon>
        <taxon>Cichlidogyrus</taxon>
    </lineage>
</organism>
<name>A0ABD2QH66_9PLAT</name>
<reference evidence="1 2" key="1">
    <citation type="submission" date="2024-11" db="EMBL/GenBank/DDBJ databases">
        <title>Adaptive evolution of stress response genes in parasites aligns with host niche diversity.</title>
        <authorList>
            <person name="Hahn C."/>
            <person name="Resl P."/>
        </authorList>
    </citation>
    <scope>NUCLEOTIDE SEQUENCE [LARGE SCALE GENOMIC DNA]</scope>
    <source>
        <strain evidence="1">EGGRZ-B1_66</strain>
        <tissue evidence="1">Body</tissue>
    </source>
</reference>
<comment type="caution">
    <text evidence="1">The sequence shown here is derived from an EMBL/GenBank/DDBJ whole genome shotgun (WGS) entry which is preliminary data.</text>
</comment>